<dbReference type="GO" id="GO:0006071">
    <property type="term" value="P:glycerol metabolic process"/>
    <property type="evidence" value="ECO:0007669"/>
    <property type="project" value="UniProtKB-KW"/>
</dbReference>
<evidence type="ECO:0000256" key="10">
    <source>
        <dbReference type="ARBA" id="ARBA00048109"/>
    </source>
</evidence>
<dbReference type="GO" id="GO:0071731">
    <property type="term" value="P:response to nitric oxide"/>
    <property type="evidence" value="ECO:0007669"/>
    <property type="project" value="TreeGrafter"/>
</dbReference>
<dbReference type="Pfam" id="PF06974">
    <property type="entry name" value="WS_DGAT_C"/>
    <property type="match status" value="1"/>
</dbReference>
<keyword evidence="5" id="KW-0444">Lipid biosynthesis</keyword>
<feature type="domain" description="O-acyltransferase WSD1 C-terminal" evidence="13">
    <location>
        <begin position="351"/>
        <end position="495"/>
    </location>
</feature>
<feature type="region of interest" description="Disordered" evidence="11">
    <location>
        <begin position="1"/>
        <end position="43"/>
    </location>
</feature>
<evidence type="ECO:0000256" key="11">
    <source>
        <dbReference type="SAM" id="MobiDB-lite"/>
    </source>
</evidence>
<evidence type="ECO:0000256" key="9">
    <source>
        <dbReference type="ARBA" id="ARBA00023315"/>
    </source>
</evidence>
<dbReference type="GO" id="GO:0019432">
    <property type="term" value="P:triglyceride biosynthetic process"/>
    <property type="evidence" value="ECO:0007669"/>
    <property type="project" value="UniProtKB-UniPathway"/>
</dbReference>
<keyword evidence="9 14" id="KW-0012">Acyltransferase</keyword>
<gene>
    <name evidence="14" type="ORF">DWB85_08295</name>
</gene>
<dbReference type="InterPro" id="IPR045034">
    <property type="entry name" value="O-acyltransferase_WSD1-like"/>
</dbReference>
<evidence type="ECO:0000256" key="5">
    <source>
        <dbReference type="ARBA" id="ARBA00022516"/>
    </source>
</evidence>
<evidence type="ECO:0000256" key="1">
    <source>
        <dbReference type="ARBA" id="ARBA00004771"/>
    </source>
</evidence>
<dbReference type="GO" id="GO:0004144">
    <property type="term" value="F:diacylglycerol O-acyltransferase activity"/>
    <property type="evidence" value="ECO:0007669"/>
    <property type="project" value="UniProtKB-EC"/>
</dbReference>
<dbReference type="EMBL" id="QRAN01000007">
    <property type="protein sequence ID" value="RLQ22275.1"/>
    <property type="molecule type" value="Genomic_DNA"/>
</dbReference>
<dbReference type="InterPro" id="IPR023213">
    <property type="entry name" value="CAT-like_dom_sf"/>
</dbReference>
<comment type="similarity">
    <text evidence="3">Belongs to the long-chain O-acyltransferase family.</text>
</comment>
<evidence type="ECO:0000259" key="12">
    <source>
        <dbReference type="Pfam" id="PF03007"/>
    </source>
</evidence>
<comment type="catalytic activity">
    <reaction evidence="10">
        <text>an acyl-CoA + a 1,2-diacyl-sn-glycerol = a triacyl-sn-glycerol + CoA</text>
        <dbReference type="Rhea" id="RHEA:10868"/>
        <dbReference type="ChEBI" id="CHEBI:17815"/>
        <dbReference type="ChEBI" id="CHEBI:57287"/>
        <dbReference type="ChEBI" id="CHEBI:58342"/>
        <dbReference type="ChEBI" id="CHEBI:64615"/>
        <dbReference type="EC" id="2.3.1.20"/>
    </reaction>
</comment>
<keyword evidence="6 14" id="KW-0808">Transferase</keyword>
<dbReference type="OrthoDB" id="9810950at2"/>
<dbReference type="PANTHER" id="PTHR31650">
    <property type="entry name" value="O-ACYLTRANSFERASE (WSD1-LIKE) FAMILY PROTEIN"/>
    <property type="match status" value="1"/>
</dbReference>
<evidence type="ECO:0000313" key="14">
    <source>
        <dbReference type="EMBL" id="RLQ22275.1"/>
    </source>
</evidence>
<dbReference type="Gene3D" id="3.30.559.10">
    <property type="entry name" value="Chloramphenicol acetyltransferase-like domain"/>
    <property type="match status" value="1"/>
</dbReference>
<accession>A0A3L7E031</accession>
<comment type="caution">
    <text evidence="14">The sequence shown here is derived from an EMBL/GenBank/DDBJ whole genome shotgun (WGS) entry which is preliminary data.</text>
</comment>
<keyword evidence="8" id="KW-0443">Lipid metabolism</keyword>
<organism evidence="14 15">
    <name type="scientific">Seongchinamella sediminis</name>
    <dbReference type="NCBI Taxonomy" id="2283635"/>
    <lineage>
        <taxon>Bacteria</taxon>
        <taxon>Pseudomonadati</taxon>
        <taxon>Pseudomonadota</taxon>
        <taxon>Gammaproteobacteria</taxon>
        <taxon>Cellvibrionales</taxon>
        <taxon>Halieaceae</taxon>
        <taxon>Seongchinamella</taxon>
    </lineage>
</organism>
<evidence type="ECO:0000256" key="4">
    <source>
        <dbReference type="ARBA" id="ARBA00013244"/>
    </source>
</evidence>
<sequence>MPGGGFCRTQGSGSGQACQQAGQAEKEKRPREETRQAGNKPRRCENMNRLTLLDSMFLGLESPEIPAHVAGLQIYELPRGKGSAWLHGLMAELRQRPPGSPFNEKLHCRLGGLPELVVDEDYDPEYHLRHTVLPRPGTDEQLRSVLARLQAHLIDRDRPLWEFHLIEGLENRRFAFYIKIHHAICDGATFSKWMSQATTRSAASKDMRPIWQRPRMRASRTPRTGLEALQAPVNMLATARDLGLGLGQLGGKLLQRRFLQGDRSIALPLSSPSTALSAPPTASRNLAFTHFPLADLKAMGKPSGATLNDVVLALCDAALRRFLAEQGQVPEQPLVALVPVNLRQPGSEEEGNLVTSIQVKLGDRDQGHAERLAAVRDAMRSGKALYTEIPTVASQAYSLGAAGLGAIGTALHLEGIMPPPCNLIISNVPGPRETRYFGGARLLETYPISGIAPMSALNVTVYSYDGELFFGLVAGRRALPHLHDLKLCIDEVYDEFHEQLLGAD</sequence>
<evidence type="ECO:0000256" key="3">
    <source>
        <dbReference type="ARBA" id="ARBA00009587"/>
    </source>
</evidence>
<evidence type="ECO:0000256" key="2">
    <source>
        <dbReference type="ARBA" id="ARBA00005189"/>
    </source>
</evidence>
<dbReference type="InterPro" id="IPR004255">
    <property type="entry name" value="O-acyltransferase_WSD1_N"/>
</dbReference>
<dbReference type="EC" id="2.3.1.20" evidence="4"/>
<protein>
    <recommendedName>
        <fullName evidence="4">diacylglycerol O-acyltransferase</fullName>
        <ecNumber evidence="4">2.3.1.20</ecNumber>
    </recommendedName>
</protein>
<evidence type="ECO:0000256" key="6">
    <source>
        <dbReference type="ARBA" id="ARBA00022679"/>
    </source>
</evidence>
<dbReference type="InterPro" id="IPR014292">
    <property type="entry name" value="Acyl_transf_WS/DGAT"/>
</dbReference>
<reference evidence="14 15" key="1">
    <citation type="submission" date="2018-07" db="EMBL/GenBank/DDBJ databases">
        <title>Halioglobus sp. genome submission.</title>
        <authorList>
            <person name="Ye M.-Q."/>
            <person name="Du Z.-J."/>
        </authorList>
    </citation>
    <scope>NUCLEOTIDE SEQUENCE [LARGE SCALE GENOMIC DNA]</scope>
    <source>
        <strain evidence="14 15">U0301</strain>
    </source>
</reference>
<proteinExistence type="inferred from homology"/>
<dbReference type="PANTHER" id="PTHR31650:SF1">
    <property type="entry name" value="WAX ESTER SYNTHASE_DIACYLGLYCEROL ACYLTRANSFERASE 4-RELATED"/>
    <property type="match status" value="1"/>
</dbReference>
<dbReference type="Pfam" id="PF03007">
    <property type="entry name" value="WS_DGAT_cat"/>
    <property type="match status" value="1"/>
</dbReference>
<evidence type="ECO:0000259" key="13">
    <source>
        <dbReference type="Pfam" id="PF06974"/>
    </source>
</evidence>
<evidence type="ECO:0000256" key="7">
    <source>
        <dbReference type="ARBA" id="ARBA00022798"/>
    </source>
</evidence>
<keyword evidence="15" id="KW-1185">Reference proteome</keyword>
<name>A0A3L7E031_9GAMM</name>
<comment type="pathway">
    <text evidence="1">Glycerolipid metabolism; triacylglycerol biosynthesis.</text>
</comment>
<dbReference type="AlphaFoldDB" id="A0A3L7E031"/>
<dbReference type="Proteomes" id="UP000265509">
    <property type="component" value="Unassembled WGS sequence"/>
</dbReference>
<dbReference type="GO" id="GO:0001666">
    <property type="term" value="P:response to hypoxia"/>
    <property type="evidence" value="ECO:0007669"/>
    <property type="project" value="TreeGrafter"/>
</dbReference>
<dbReference type="GO" id="GO:0051701">
    <property type="term" value="P:biological process involved in interaction with host"/>
    <property type="evidence" value="ECO:0007669"/>
    <property type="project" value="TreeGrafter"/>
</dbReference>
<comment type="pathway">
    <text evidence="2">Lipid metabolism.</text>
</comment>
<keyword evidence="7" id="KW-0319">Glycerol metabolism</keyword>
<dbReference type="SUPFAM" id="SSF52777">
    <property type="entry name" value="CoA-dependent acyltransferases"/>
    <property type="match status" value="2"/>
</dbReference>
<evidence type="ECO:0000313" key="15">
    <source>
        <dbReference type="Proteomes" id="UP000265509"/>
    </source>
</evidence>
<feature type="compositionally biased region" description="Basic and acidic residues" evidence="11">
    <location>
        <begin position="24"/>
        <end position="35"/>
    </location>
</feature>
<feature type="domain" description="O-acyltransferase WSD1-like N-terminal" evidence="12">
    <location>
        <begin position="51"/>
        <end position="311"/>
    </location>
</feature>
<dbReference type="NCBIfam" id="TIGR02946">
    <property type="entry name" value="acyl_WS_DGAT"/>
    <property type="match status" value="1"/>
</dbReference>
<dbReference type="GO" id="GO:0005886">
    <property type="term" value="C:plasma membrane"/>
    <property type="evidence" value="ECO:0007669"/>
    <property type="project" value="TreeGrafter"/>
</dbReference>
<dbReference type="InterPro" id="IPR009721">
    <property type="entry name" value="O-acyltransferase_WSD1_C"/>
</dbReference>
<dbReference type="UniPathway" id="UPA00282"/>
<evidence type="ECO:0000256" key="8">
    <source>
        <dbReference type="ARBA" id="ARBA00023098"/>
    </source>
</evidence>